<feature type="signal peptide" evidence="1">
    <location>
        <begin position="1"/>
        <end position="21"/>
    </location>
</feature>
<evidence type="ECO:0000259" key="2">
    <source>
        <dbReference type="Pfam" id="PF13360"/>
    </source>
</evidence>
<reference evidence="3 4" key="1">
    <citation type="submission" date="2019-02" db="EMBL/GenBank/DDBJ databases">
        <title>Deep-cultivation of Planctomycetes and their phenomic and genomic characterization uncovers novel biology.</title>
        <authorList>
            <person name="Wiegand S."/>
            <person name="Jogler M."/>
            <person name="Boedeker C."/>
            <person name="Pinto D."/>
            <person name="Vollmers J."/>
            <person name="Rivas-Marin E."/>
            <person name="Kohn T."/>
            <person name="Peeters S.H."/>
            <person name="Heuer A."/>
            <person name="Rast P."/>
            <person name="Oberbeckmann S."/>
            <person name="Bunk B."/>
            <person name="Jeske O."/>
            <person name="Meyerdierks A."/>
            <person name="Storesund J.E."/>
            <person name="Kallscheuer N."/>
            <person name="Luecker S."/>
            <person name="Lage O.M."/>
            <person name="Pohl T."/>
            <person name="Merkel B.J."/>
            <person name="Hornburger P."/>
            <person name="Mueller R.-W."/>
            <person name="Bruemmer F."/>
            <person name="Labrenz M."/>
            <person name="Spormann A.M."/>
            <person name="Op Den Camp H."/>
            <person name="Overmann J."/>
            <person name="Amann R."/>
            <person name="Jetten M.S.M."/>
            <person name="Mascher T."/>
            <person name="Medema M.H."/>
            <person name="Devos D.P."/>
            <person name="Kaster A.-K."/>
            <person name="Ovreas L."/>
            <person name="Rohde M."/>
            <person name="Galperin M.Y."/>
            <person name="Jogler C."/>
        </authorList>
    </citation>
    <scope>NUCLEOTIDE SEQUENCE [LARGE SCALE GENOMIC DNA]</scope>
    <source>
        <strain evidence="3 4">CA13</strain>
    </source>
</reference>
<proteinExistence type="predicted"/>
<dbReference type="SMART" id="SM00564">
    <property type="entry name" value="PQQ"/>
    <property type="match status" value="4"/>
</dbReference>
<dbReference type="Pfam" id="PF13360">
    <property type="entry name" value="PQQ_2"/>
    <property type="match status" value="1"/>
</dbReference>
<protein>
    <submittedName>
        <fullName evidence="3">Outer membrane biogenesis protein BamB</fullName>
    </submittedName>
</protein>
<dbReference type="EMBL" id="SJPJ01000001">
    <property type="protein sequence ID" value="TWT81236.1"/>
    <property type="molecule type" value="Genomic_DNA"/>
</dbReference>
<accession>A0A5C5Z2I6</accession>
<dbReference type="RefSeq" id="WP_146397052.1">
    <property type="nucleotide sequence ID" value="NZ_SJPJ01000001.1"/>
</dbReference>
<dbReference type="InterPro" id="IPR015943">
    <property type="entry name" value="WD40/YVTN_repeat-like_dom_sf"/>
</dbReference>
<evidence type="ECO:0000313" key="4">
    <source>
        <dbReference type="Proteomes" id="UP000315010"/>
    </source>
</evidence>
<keyword evidence="4" id="KW-1185">Reference proteome</keyword>
<name>A0A5C5Z2I6_9BACT</name>
<dbReference type="InterPro" id="IPR002372">
    <property type="entry name" value="PQQ_rpt_dom"/>
</dbReference>
<dbReference type="Proteomes" id="UP000315010">
    <property type="component" value="Unassembled WGS sequence"/>
</dbReference>
<comment type="caution">
    <text evidence="3">The sequence shown here is derived from an EMBL/GenBank/DDBJ whole genome shotgun (WGS) entry which is preliminary data.</text>
</comment>
<dbReference type="OrthoDB" id="244732at2"/>
<feature type="domain" description="Pyrrolo-quinoline quinone repeat" evidence="2">
    <location>
        <begin position="122"/>
        <end position="340"/>
    </location>
</feature>
<keyword evidence="1" id="KW-0732">Signal</keyword>
<dbReference type="SUPFAM" id="SSF50998">
    <property type="entry name" value="Quinoprotein alcohol dehydrogenase-like"/>
    <property type="match status" value="1"/>
</dbReference>
<dbReference type="PANTHER" id="PTHR34512">
    <property type="entry name" value="CELL SURFACE PROTEIN"/>
    <property type="match status" value="1"/>
</dbReference>
<dbReference type="AlphaFoldDB" id="A0A5C5Z2I6"/>
<dbReference type="Gene3D" id="2.130.10.10">
    <property type="entry name" value="YVTN repeat-like/Quinoprotein amine dehydrogenase"/>
    <property type="match status" value="2"/>
</dbReference>
<evidence type="ECO:0000313" key="3">
    <source>
        <dbReference type="EMBL" id="TWT81236.1"/>
    </source>
</evidence>
<organism evidence="3 4">
    <name type="scientific">Novipirellula herctigrandis</name>
    <dbReference type="NCBI Taxonomy" id="2527986"/>
    <lineage>
        <taxon>Bacteria</taxon>
        <taxon>Pseudomonadati</taxon>
        <taxon>Planctomycetota</taxon>
        <taxon>Planctomycetia</taxon>
        <taxon>Pirellulales</taxon>
        <taxon>Pirellulaceae</taxon>
        <taxon>Novipirellula</taxon>
    </lineage>
</organism>
<dbReference type="Gene3D" id="2.40.10.480">
    <property type="match status" value="1"/>
</dbReference>
<gene>
    <name evidence="3" type="ORF">CA13_26860</name>
</gene>
<feature type="chain" id="PRO_5022826085" evidence="1">
    <location>
        <begin position="22"/>
        <end position="412"/>
    </location>
</feature>
<dbReference type="InterPro" id="IPR011047">
    <property type="entry name" value="Quinoprotein_ADH-like_sf"/>
</dbReference>
<evidence type="ECO:0000256" key="1">
    <source>
        <dbReference type="SAM" id="SignalP"/>
    </source>
</evidence>
<dbReference type="InterPro" id="IPR018391">
    <property type="entry name" value="PQQ_b-propeller_rpt"/>
</dbReference>
<sequence precursor="true">MLPRVCLIAVILVGSFSASFADNATWPEFRGPHGDGMAAKAKLPTKIDDSVVRWKTPIHGKGWSSPVVWNDQIWLTTATEDGKQMSLLCIDRESGKILHDIVLIENEEPSYCHPMNSYATPTPVLEDGRVYVHFGRYLTACLDTSDAKVIWERRGFECDHYRGPASSPILFDGKLFVAYDGIDVQYVVAFDAKTGQTVWQKKRDIDYGTDVGDQMKAYGTAEVIRVDGRDLLVYPSAVATIAYDPRTGDKIWTVYHGGMNASARPIHVNGMVLITNGSGGMIAVRPNGSGDITRSHIAWSNKQNVAKKSSPIVLSDLMFMVSDEGILTCRELETGDIVWKKRLKGTFAASPIYADGQLVFCSIEGGILTLEPGRKYTPLAETTLGDGFMASPAVVGDQLFLRSKSMLYGIWK</sequence>
<dbReference type="PANTHER" id="PTHR34512:SF30">
    <property type="entry name" value="OUTER MEMBRANE PROTEIN ASSEMBLY FACTOR BAMB"/>
    <property type="match status" value="1"/>
</dbReference>